<comment type="caution">
    <text evidence="2">The sequence shown here is derived from an EMBL/GenBank/DDBJ whole genome shotgun (WGS) entry which is preliminary data.</text>
</comment>
<evidence type="ECO:0000313" key="3">
    <source>
        <dbReference type="Proteomes" id="UP000243342"/>
    </source>
</evidence>
<name>A0A1J7BEE7_9ACTN</name>
<dbReference type="EMBL" id="MLCF01000067">
    <property type="protein sequence ID" value="OIV37006.1"/>
    <property type="molecule type" value="Genomic_DNA"/>
</dbReference>
<evidence type="ECO:0008006" key="4">
    <source>
        <dbReference type="Google" id="ProtNLM"/>
    </source>
</evidence>
<dbReference type="SUPFAM" id="SSF52540">
    <property type="entry name" value="P-loop containing nucleoside triphosphate hydrolases"/>
    <property type="match status" value="1"/>
</dbReference>
<accession>A0A1J7BEE7</accession>
<gene>
    <name evidence="2" type="ORF">BIV57_13540</name>
</gene>
<protein>
    <recommendedName>
        <fullName evidence="4">ATP/GTP-binding protein</fullName>
    </recommendedName>
</protein>
<sequence length="776" mass="84064">MSITLRPADEPPTLSFPAVPDPQLTAAEPAGDPAPLLFEARAEVALARADHLPLRAVPLSPDPLEGIARALASVRHEDGERAELLLDLVPVSEGRVRSRRRRLAASARRGAGTGMIGSDGPVGGGRFEGVLAEASAALRGQPAPRGRRTAKGSDLRAAVGKFVPGVGPVFSVQLLLYAASPDPDRAQMLVGQLQGALSAWADQNYLAPLGDRFPRLAGADAPWHRRSFDRRRETGAFRPRRDRWVTGPEIMGLLKPPTIHNAAPNIVRSGGEVPPAPVGLPTYTGQADLLPLGWVQESGGGWRLVGAPISDVLFGMLLGKSGFGKTELALVQALALAHAGHGELFVDPHRDAYARARPYLAHPHIQSRLWVIDLTVHDAEATATAWNPLSMEGRTEREIPDVTDYIVSAVASAMSWGDGAGRAKSILTRAVQTLAYLGHHVNGEGRPDLMPTLFQLRTLLHDEEWREQVLPLLPRTLQEFWTKSFPRYATEAVPVVTNFLERLDSSIALRAFLGSSRSAFDVRRAMDEGRVVFVCPEGGGDRDRIVTCLLTYEVLRAGLSRRNLAPEQRQEFWTFMDELTALDGASKGFLAAITEQLRKYKVKMVAATQMLQRLSGPTRQALLQNSSLLISTAADIDEASAVVKRMGKEVTADTLTRIERYSYLVTLDLNGRRSAPFKIHGGSLEQLFAAQHNPDGLPALDAAVDRKLRRQKIGDTLEQLETLDQRITDFLTGKEDTTPPAEGDATTGESAPMRASGRSVSLDKPDDDGPGASVVA</sequence>
<dbReference type="InterPro" id="IPR027417">
    <property type="entry name" value="P-loop_NTPase"/>
</dbReference>
<feature type="region of interest" description="Disordered" evidence="1">
    <location>
        <begin position="1"/>
        <end position="31"/>
    </location>
</feature>
<dbReference type="AlphaFoldDB" id="A0A1J7BEE7"/>
<keyword evidence="3" id="KW-1185">Reference proteome</keyword>
<dbReference type="STRING" id="1428644.BIV57_13540"/>
<evidence type="ECO:0000256" key="1">
    <source>
        <dbReference type="SAM" id="MobiDB-lite"/>
    </source>
</evidence>
<evidence type="ECO:0000313" key="2">
    <source>
        <dbReference type="EMBL" id="OIV37006.1"/>
    </source>
</evidence>
<reference evidence="2 3" key="1">
    <citation type="submission" date="2016-10" db="EMBL/GenBank/DDBJ databases">
        <title>Genome sequence of Streptomyces gilvigriseus MUSC 26.</title>
        <authorList>
            <person name="Lee L.-H."/>
            <person name="Ser H.-L."/>
        </authorList>
    </citation>
    <scope>NUCLEOTIDE SEQUENCE [LARGE SCALE GENOMIC DNA]</scope>
    <source>
        <strain evidence="2 3">MUSC 26</strain>
    </source>
</reference>
<proteinExistence type="predicted"/>
<feature type="region of interest" description="Disordered" evidence="1">
    <location>
        <begin position="731"/>
        <end position="776"/>
    </location>
</feature>
<organism evidence="2 3">
    <name type="scientific">Mangrovactinospora gilvigrisea</name>
    <dbReference type="NCBI Taxonomy" id="1428644"/>
    <lineage>
        <taxon>Bacteria</taxon>
        <taxon>Bacillati</taxon>
        <taxon>Actinomycetota</taxon>
        <taxon>Actinomycetes</taxon>
        <taxon>Kitasatosporales</taxon>
        <taxon>Streptomycetaceae</taxon>
        <taxon>Mangrovactinospora</taxon>
    </lineage>
</organism>
<dbReference type="RefSeq" id="WP_071657082.1">
    <property type="nucleotide sequence ID" value="NZ_MLCF01000067.1"/>
</dbReference>
<dbReference type="OrthoDB" id="3633479at2"/>
<dbReference type="Proteomes" id="UP000243342">
    <property type="component" value="Unassembled WGS sequence"/>
</dbReference>
<dbReference type="Gene3D" id="3.40.50.300">
    <property type="entry name" value="P-loop containing nucleotide triphosphate hydrolases"/>
    <property type="match status" value="1"/>
</dbReference>